<gene>
    <name evidence="2" type="ORF">HINF_LOCUS5505</name>
    <name evidence="3" type="ORF">HINF_LOCUS62900</name>
</gene>
<feature type="coiled-coil region" evidence="1">
    <location>
        <begin position="10"/>
        <end position="113"/>
    </location>
</feature>
<reference evidence="2" key="1">
    <citation type="submission" date="2023-06" db="EMBL/GenBank/DDBJ databases">
        <authorList>
            <person name="Kurt Z."/>
        </authorList>
    </citation>
    <scope>NUCLEOTIDE SEQUENCE</scope>
</reference>
<evidence type="ECO:0000313" key="4">
    <source>
        <dbReference type="Proteomes" id="UP001642409"/>
    </source>
</evidence>
<dbReference type="AlphaFoldDB" id="A0AA86THM2"/>
<dbReference type="EMBL" id="CAXDID020000389">
    <property type="protein sequence ID" value="CAL6085897.1"/>
    <property type="molecule type" value="Genomic_DNA"/>
</dbReference>
<evidence type="ECO:0000256" key="1">
    <source>
        <dbReference type="SAM" id="Coils"/>
    </source>
</evidence>
<keyword evidence="4" id="KW-1185">Reference proteome</keyword>
<evidence type="ECO:0000313" key="3">
    <source>
        <dbReference type="EMBL" id="CAL6085897.1"/>
    </source>
</evidence>
<organism evidence="2">
    <name type="scientific">Hexamita inflata</name>
    <dbReference type="NCBI Taxonomy" id="28002"/>
    <lineage>
        <taxon>Eukaryota</taxon>
        <taxon>Metamonada</taxon>
        <taxon>Diplomonadida</taxon>
        <taxon>Hexamitidae</taxon>
        <taxon>Hexamitinae</taxon>
        <taxon>Hexamita</taxon>
    </lineage>
</organism>
<dbReference type="EMBL" id="CATOUU010000143">
    <property type="protein sequence ID" value="CAI9917860.1"/>
    <property type="molecule type" value="Genomic_DNA"/>
</dbReference>
<reference evidence="3 4" key="2">
    <citation type="submission" date="2024-07" db="EMBL/GenBank/DDBJ databases">
        <authorList>
            <person name="Akdeniz Z."/>
        </authorList>
    </citation>
    <scope>NUCLEOTIDE SEQUENCE [LARGE SCALE GENOMIC DNA]</scope>
</reference>
<keyword evidence="1" id="KW-0175">Coiled coil</keyword>
<accession>A0AA86THM2</accession>
<proteinExistence type="predicted"/>
<protein>
    <submittedName>
        <fullName evidence="3">Hypothetical_protein</fullName>
    </submittedName>
</protein>
<evidence type="ECO:0000313" key="2">
    <source>
        <dbReference type="EMBL" id="CAI9917860.1"/>
    </source>
</evidence>
<dbReference type="Proteomes" id="UP001642409">
    <property type="component" value="Unassembled WGS sequence"/>
</dbReference>
<comment type="caution">
    <text evidence="2">The sequence shown here is derived from an EMBL/GenBank/DDBJ whole genome shotgun (WGS) entry which is preliminary data.</text>
</comment>
<sequence length="182" mass="21023">MDLKTSKEQLQTALTQVKAQNITINNLKAELKQKTSLQQNTENLSLQLNQMTGLYYETNNVLKLESNKNSQLSIKLQNLQHKLNNNLKQSQTVNNNEQQITSLLNQLQNSQQTLQEQKIYFESEIKTLQQTHKQELQNIQGLNYQQNIKLSNQIQMLVSENEAIAKDVNKSLINSLYMSMSK</sequence>
<name>A0AA86THM2_9EUKA</name>